<feature type="domain" description="Ig-like" evidence="7">
    <location>
        <begin position="340"/>
        <end position="425"/>
    </location>
</feature>
<reference evidence="9" key="1">
    <citation type="submission" date="2025-08" db="UniProtKB">
        <authorList>
            <consortium name="RefSeq"/>
        </authorList>
    </citation>
    <scope>IDENTIFICATION</scope>
    <source>
        <tissue evidence="9">Whole sample</tissue>
    </source>
</reference>
<feature type="transmembrane region" description="Helical" evidence="6">
    <location>
        <begin position="12"/>
        <end position="36"/>
    </location>
</feature>
<dbReference type="SMART" id="SM00409">
    <property type="entry name" value="IG"/>
    <property type="match status" value="4"/>
</dbReference>
<feature type="region of interest" description="Disordered" evidence="5">
    <location>
        <begin position="140"/>
        <end position="330"/>
    </location>
</feature>
<keyword evidence="4" id="KW-0393">Immunoglobulin domain</keyword>
<protein>
    <submittedName>
        <fullName evidence="9">Hemicentin-1-like</fullName>
    </submittedName>
</protein>
<proteinExistence type="predicted"/>
<dbReference type="InterPro" id="IPR051170">
    <property type="entry name" value="Neural/epithelial_adhesion"/>
</dbReference>
<dbReference type="InterPro" id="IPR013783">
    <property type="entry name" value="Ig-like_fold"/>
</dbReference>
<dbReference type="OrthoDB" id="10055367at2759"/>
<evidence type="ECO:0000256" key="1">
    <source>
        <dbReference type="ARBA" id="ARBA00022729"/>
    </source>
</evidence>
<feature type="compositionally biased region" description="Low complexity" evidence="5">
    <location>
        <begin position="258"/>
        <end position="275"/>
    </location>
</feature>
<keyword evidence="6" id="KW-1133">Transmembrane helix</keyword>
<dbReference type="PANTHER" id="PTHR12231:SF253">
    <property type="entry name" value="DPR-INTERACTING PROTEIN ETA, ISOFORM B-RELATED"/>
    <property type="match status" value="1"/>
</dbReference>
<evidence type="ECO:0000256" key="6">
    <source>
        <dbReference type="SAM" id="Phobius"/>
    </source>
</evidence>
<dbReference type="PROSITE" id="PS50835">
    <property type="entry name" value="IG_LIKE"/>
    <property type="match status" value="4"/>
</dbReference>
<gene>
    <name evidence="9" type="primary">LOC111117324</name>
</gene>
<dbReference type="KEGG" id="cvn:111117324"/>
<dbReference type="Gene3D" id="2.60.40.10">
    <property type="entry name" value="Immunoglobulins"/>
    <property type="match status" value="4"/>
</dbReference>
<dbReference type="PANTHER" id="PTHR12231">
    <property type="entry name" value="CTX-RELATED TYPE I TRANSMEMBRANE PROTEIN"/>
    <property type="match status" value="1"/>
</dbReference>
<dbReference type="InterPro" id="IPR007110">
    <property type="entry name" value="Ig-like_dom"/>
</dbReference>
<dbReference type="InterPro" id="IPR013098">
    <property type="entry name" value="Ig_I-set"/>
</dbReference>
<keyword evidence="1" id="KW-0732">Signal</keyword>
<dbReference type="InterPro" id="IPR008160">
    <property type="entry name" value="Collagen"/>
</dbReference>
<dbReference type="AlphaFoldDB" id="A0A8B8CBN0"/>
<dbReference type="Pfam" id="PF13927">
    <property type="entry name" value="Ig_3"/>
    <property type="match status" value="2"/>
</dbReference>
<organism evidence="8 9">
    <name type="scientific">Crassostrea virginica</name>
    <name type="common">Eastern oyster</name>
    <dbReference type="NCBI Taxonomy" id="6565"/>
    <lineage>
        <taxon>Eukaryota</taxon>
        <taxon>Metazoa</taxon>
        <taxon>Spiralia</taxon>
        <taxon>Lophotrochozoa</taxon>
        <taxon>Mollusca</taxon>
        <taxon>Bivalvia</taxon>
        <taxon>Autobranchia</taxon>
        <taxon>Pteriomorphia</taxon>
        <taxon>Ostreida</taxon>
        <taxon>Ostreoidea</taxon>
        <taxon>Ostreidae</taxon>
        <taxon>Crassostrea</taxon>
    </lineage>
</organism>
<dbReference type="InterPro" id="IPR003599">
    <property type="entry name" value="Ig_sub"/>
</dbReference>
<dbReference type="InterPro" id="IPR003598">
    <property type="entry name" value="Ig_sub2"/>
</dbReference>
<evidence type="ECO:0000313" key="9">
    <source>
        <dbReference type="RefSeq" id="XP_022312096.1"/>
    </source>
</evidence>
<evidence type="ECO:0000256" key="5">
    <source>
        <dbReference type="SAM" id="MobiDB-lite"/>
    </source>
</evidence>
<dbReference type="FunFam" id="2.60.40.10:FF:000032">
    <property type="entry name" value="palladin isoform X1"/>
    <property type="match status" value="1"/>
</dbReference>
<evidence type="ECO:0000313" key="8">
    <source>
        <dbReference type="Proteomes" id="UP000694844"/>
    </source>
</evidence>
<keyword evidence="8" id="KW-1185">Reference proteome</keyword>
<dbReference type="Pfam" id="PF07679">
    <property type="entry name" value="I-set"/>
    <property type="match status" value="2"/>
</dbReference>
<dbReference type="RefSeq" id="XP_022312096.1">
    <property type="nucleotide sequence ID" value="XM_022456388.1"/>
</dbReference>
<keyword evidence="3" id="KW-1015">Disulfide bond</keyword>
<feature type="domain" description="Ig-like" evidence="7">
    <location>
        <begin position="444"/>
        <end position="519"/>
    </location>
</feature>
<dbReference type="InterPro" id="IPR036179">
    <property type="entry name" value="Ig-like_dom_sf"/>
</dbReference>
<evidence type="ECO:0000256" key="3">
    <source>
        <dbReference type="ARBA" id="ARBA00023157"/>
    </source>
</evidence>
<dbReference type="SUPFAM" id="SSF48726">
    <property type="entry name" value="Immunoglobulin"/>
    <property type="match status" value="4"/>
</dbReference>
<name>A0A8B8CBN0_CRAVI</name>
<dbReference type="Pfam" id="PF01391">
    <property type="entry name" value="Collagen"/>
    <property type="match status" value="2"/>
</dbReference>
<keyword evidence="6" id="KW-0812">Transmembrane</keyword>
<accession>A0A8B8CBN0</accession>
<dbReference type="SUPFAM" id="SSF69848">
    <property type="entry name" value="LCCL domain"/>
    <property type="match status" value="1"/>
</dbReference>
<dbReference type="CDD" id="cd00096">
    <property type="entry name" value="Ig"/>
    <property type="match status" value="2"/>
</dbReference>
<evidence type="ECO:0000259" key="7">
    <source>
        <dbReference type="PROSITE" id="PS50835"/>
    </source>
</evidence>
<dbReference type="GeneID" id="111117324"/>
<dbReference type="SMART" id="SM00408">
    <property type="entry name" value="IGc2"/>
    <property type="match status" value="4"/>
</dbReference>
<dbReference type="InterPro" id="IPR036609">
    <property type="entry name" value="LCCL_sf"/>
</dbReference>
<dbReference type="Proteomes" id="UP000694844">
    <property type="component" value="Chromosome 10"/>
</dbReference>
<feature type="domain" description="Ig-like" evidence="7">
    <location>
        <begin position="523"/>
        <end position="602"/>
    </location>
</feature>
<evidence type="ECO:0000256" key="4">
    <source>
        <dbReference type="ARBA" id="ARBA00023319"/>
    </source>
</evidence>
<evidence type="ECO:0000256" key="2">
    <source>
        <dbReference type="ARBA" id="ARBA00022737"/>
    </source>
</evidence>
<sequence>MRTGNSGRGGGQALTLGVLLCGGFLHLCAFVCMSVYHELRLRHLEESVPARLVFPSQNPDVARSRREAESRKSEDDVLRDVLSQIAEFLKADDTERARKLRQTGTSGNEMAQIFEQLANSELAIFNKYCGQNSTICLPGPKGEKGDAGTSGSPGTQGAPGLPGEKGSKGDVGAPGFQGAKGEPGMLGFPGVKGEKGEGGTPGTSGPAGIKGDRGDKGDPGVQGQDGKDGAPGLPGVKGDKGRVGDPGLMGAKGDRGDFGPPGIPGAKGAAGFPGLKGDKGETGNSGPPGPPGIRGEKGDPGVNGAQGVQGEKGDVGPRGESVAVQTGNPTGSCCDSLERPYFNQSSQVVNALEGTSVVLQCGARGHPVPSVEWTVTPRNASSKTLTLSNQDVLKLDNLDPDRDYGTYTCTASSALGDVSKTVQLNVFQHIQIVDHIANHSLLVGQNVVFECKFGGQPKPAVTWYHVDKNGAKTQITSGIISIPEGSQLQLPSVGISDKGEYMCEASNGIETVSQHAYLVTQGPPSIAQPAPVTGLVGHDIKLHCNVDGDPKPTTTWIAPPNVNNAYEDKNGDLVILNLQAGDAGAYICEASNAFGTANSVVTLVVHEPGQVDIAGSHVVPVSQTTTNFAIDCKASGEPPLNVQWYHDGVPVSRDPTHVILPDNTLLVLSISRPADYGRYMCVASNIYGSDNATVLVYEDKGATTCDAPFTDCSGKLCGVTCPPGCQSTTADGVTAFSVSDPACLSGLRSGVIQNNGGVVTWTTSGSTATVQTR</sequence>
<feature type="domain" description="Ig-like" evidence="7">
    <location>
        <begin position="608"/>
        <end position="697"/>
    </location>
</feature>
<keyword evidence="6" id="KW-0472">Membrane</keyword>
<keyword evidence="2" id="KW-0677">Repeat</keyword>